<dbReference type="GeneID" id="108628473"/>
<dbReference type="InterPro" id="IPR016024">
    <property type="entry name" value="ARM-type_fold"/>
</dbReference>
<dbReference type="Pfam" id="PF08568">
    <property type="entry name" value="Kinetochor_Ybp2"/>
    <property type="match status" value="1"/>
</dbReference>
<dbReference type="RefSeq" id="XP_017885912.1">
    <property type="nucleotide sequence ID" value="XM_018030423.2"/>
</dbReference>
<name>A0AAJ7J7A1_9HYME</name>
<dbReference type="InterPro" id="IPR013877">
    <property type="entry name" value="YAP-bd/ALF4/Glomulin"/>
</dbReference>
<evidence type="ECO:0000313" key="2">
    <source>
        <dbReference type="RefSeq" id="XP_017885912.1"/>
    </source>
</evidence>
<protein>
    <submittedName>
        <fullName evidence="2">Glomulin isoform X1</fullName>
    </submittedName>
</protein>
<dbReference type="SUPFAM" id="SSF48371">
    <property type="entry name" value="ARM repeat"/>
    <property type="match status" value="1"/>
</dbReference>
<organism evidence="1 2">
    <name type="scientific">Ceratina calcarata</name>
    <dbReference type="NCBI Taxonomy" id="156304"/>
    <lineage>
        <taxon>Eukaryota</taxon>
        <taxon>Metazoa</taxon>
        <taxon>Ecdysozoa</taxon>
        <taxon>Arthropoda</taxon>
        <taxon>Hexapoda</taxon>
        <taxon>Insecta</taxon>
        <taxon>Pterygota</taxon>
        <taxon>Neoptera</taxon>
        <taxon>Endopterygota</taxon>
        <taxon>Hymenoptera</taxon>
        <taxon>Apocrita</taxon>
        <taxon>Aculeata</taxon>
        <taxon>Apoidea</taxon>
        <taxon>Anthophila</taxon>
        <taxon>Apidae</taxon>
        <taxon>Ceratina</taxon>
        <taxon>Zadontomerus</taxon>
    </lineage>
</organism>
<dbReference type="Proteomes" id="UP000694925">
    <property type="component" value="Unplaced"/>
</dbReference>
<dbReference type="PANTHER" id="PTHR15430">
    <property type="entry name" value="GLOMULIN"/>
    <property type="match status" value="1"/>
</dbReference>
<reference evidence="2" key="1">
    <citation type="submission" date="2025-08" db="UniProtKB">
        <authorList>
            <consortium name="RefSeq"/>
        </authorList>
    </citation>
    <scope>IDENTIFICATION</scope>
    <source>
        <tissue evidence="2">Whole body</tissue>
    </source>
</reference>
<dbReference type="CTD" id="57017"/>
<gene>
    <name evidence="2" type="primary">LOC108628473</name>
</gene>
<proteinExistence type="predicted"/>
<evidence type="ECO:0000313" key="1">
    <source>
        <dbReference type="Proteomes" id="UP000694925"/>
    </source>
</evidence>
<dbReference type="PANTHER" id="PTHR15430:SF1">
    <property type="entry name" value="GLOMULIN"/>
    <property type="match status" value="1"/>
</dbReference>
<dbReference type="InterPro" id="IPR019516">
    <property type="entry name" value="Glomulin/ALF4"/>
</dbReference>
<sequence length="576" mass="66455">MSVPQKDMSEEFIRQLNNHLEENKLDEALKLFKESNYSNIIAHHSWDIVPLVSSLLTTENMKSNKDLINCCTEILNSVVERCNPLEVVLELLEQIEGPEDDIKFCTIFNVLRRCLARMDDKTKVIEWCTSTIRSYVESLPSPEKESESNTANINKTKRVYEAVILFLEPLVQESRSEDVVLRDYLVSTLIFLMDNLCHLQEKELGSQCIPERIVTLTSQTTGDLLWYLNIVNIRSVKTKIKKKNTRQENTNLKVTLFESTENISDLAYANFYFYIITKPHLWEKVPQVYNPNYIFQVCSYLVIKLLEQDIVSKGLNLMNEILKRIARHSLTSNLLELNIYFDLFDVLVKVMIYSDSNKERKFALNAFQDYVKMFDIQARYLIVLRLYQTSEHSGLLSLTTGIFKDCIIECIQATPPIPYFLGSNLETLIKLACKLHHGSASDLVEISDEVIASLNLLRFLFIRDKDNQTGIWNLVDQLEKDYLKPLREGIDLCRAHWKVKMQDLEGQKKTHKVTESIGLEASDAEVTLTVGGEMLPSMPIQEKISFCHQAVNGLDVMESIWIRVHECIANNPFKET</sequence>
<dbReference type="GO" id="GO:0005737">
    <property type="term" value="C:cytoplasm"/>
    <property type="evidence" value="ECO:0007669"/>
    <property type="project" value="TreeGrafter"/>
</dbReference>
<dbReference type="GO" id="GO:0055105">
    <property type="term" value="F:ubiquitin-protein transferase inhibitor activity"/>
    <property type="evidence" value="ECO:0007669"/>
    <property type="project" value="TreeGrafter"/>
</dbReference>
<keyword evidence="1" id="KW-1185">Reference proteome</keyword>
<dbReference type="AlphaFoldDB" id="A0AAJ7J7A1"/>
<dbReference type="KEGG" id="ccal:108628473"/>
<accession>A0AAJ7J7A1</accession>